<feature type="domain" description="Lumazine-binding" evidence="12">
    <location>
        <begin position="98"/>
        <end position="194"/>
    </location>
</feature>
<dbReference type="PROSITE" id="PS51177">
    <property type="entry name" value="LUMAZINE_BIND"/>
    <property type="match status" value="2"/>
</dbReference>
<evidence type="ECO:0000259" key="12">
    <source>
        <dbReference type="PROSITE" id="PS51177"/>
    </source>
</evidence>
<dbReference type="PIRSF" id="PIRSF000498">
    <property type="entry name" value="Riboflavin_syn_A"/>
    <property type="match status" value="1"/>
</dbReference>
<dbReference type="Pfam" id="PF00677">
    <property type="entry name" value="Lum_binding"/>
    <property type="match status" value="2"/>
</dbReference>
<feature type="repeat" description="Lumazine-binding" evidence="11">
    <location>
        <begin position="98"/>
        <end position="194"/>
    </location>
</feature>
<evidence type="ECO:0000313" key="13">
    <source>
        <dbReference type="EMBL" id="VHO05074.1"/>
    </source>
</evidence>
<dbReference type="PANTHER" id="PTHR21098">
    <property type="entry name" value="RIBOFLAVIN SYNTHASE ALPHA CHAIN"/>
    <property type="match status" value="1"/>
</dbReference>
<dbReference type="FunFam" id="2.40.30.20:FF:000003">
    <property type="entry name" value="Riboflavin synthase, alpha subunit"/>
    <property type="match status" value="1"/>
</dbReference>
<dbReference type="CDD" id="cd00402">
    <property type="entry name" value="Riboflavin_synthase_like"/>
    <property type="match status" value="1"/>
</dbReference>
<dbReference type="NCBIfam" id="NF006767">
    <property type="entry name" value="PRK09289.1"/>
    <property type="match status" value="1"/>
</dbReference>
<reference evidence="13" key="1">
    <citation type="submission" date="2019-04" db="EMBL/GenBank/DDBJ databases">
        <authorList>
            <person name="Brambilla D."/>
        </authorList>
    </citation>
    <scope>NUCLEOTIDE SEQUENCE</scope>
    <source>
        <strain evidence="13">BAL1</strain>
    </source>
</reference>
<comment type="function">
    <text evidence="2">Catalyzes the dismutation of two molecules of 6,7-dimethyl-8-ribityllumazine, resulting in the formation of riboflavin and 5-amino-6-(D-ribitylamino)uracil.</text>
</comment>
<evidence type="ECO:0000256" key="7">
    <source>
        <dbReference type="ARBA" id="ARBA00022619"/>
    </source>
</evidence>
<sequence length="216" mass="23154">MFTGIIEATGTLSAIRPQAGDYTVTINSHDLDFSDVKLGDSIASNGVCLTVTKLGQNCFDADVSSETLAHTLFGHYRPGQLINLEKALLPTSRLGGHIVSGHVDGVTEVIKVEQSGRAWHLWLALPKALAHYIASKGSVTIDGISLTVNEVSQAAFRLTIVPHTAQHTTIATLKVGSKVHLEVDLFARYLERLLHKDNTGTSGGVSMTLLAQRGFL</sequence>
<evidence type="ECO:0000256" key="1">
    <source>
        <dbReference type="ARBA" id="ARBA00000968"/>
    </source>
</evidence>
<organism evidence="13">
    <name type="scientific">Rheinheimera sp. BAL341</name>
    <dbReference type="NCBI Taxonomy" id="1708203"/>
    <lineage>
        <taxon>Bacteria</taxon>
        <taxon>Pseudomonadati</taxon>
        <taxon>Pseudomonadota</taxon>
        <taxon>Gammaproteobacteria</taxon>
        <taxon>Chromatiales</taxon>
        <taxon>Chromatiaceae</taxon>
        <taxon>Rheinheimera</taxon>
    </lineage>
</organism>
<comment type="pathway">
    <text evidence="3">Cofactor biosynthesis; riboflavin biosynthesis; riboflavin from 2-hydroxy-3-oxobutyl phosphate and 5-amino-6-(D-ribitylamino)uracil: step 2/2.</text>
</comment>
<proteinExistence type="predicted"/>
<keyword evidence="8 13" id="KW-0808">Transferase</keyword>
<dbReference type="EC" id="2.5.1.9" evidence="5 10"/>
<evidence type="ECO:0000256" key="8">
    <source>
        <dbReference type="ARBA" id="ARBA00022679"/>
    </source>
</evidence>
<evidence type="ECO:0000256" key="6">
    <source>
        <dbReference type="ARBA" id="ARBA00013950"/>
    </source>
</evidence>
<evidence type="ECO:0000256" key="2">
    <source>
        <dbReference type="ARBA" id="ARBA00002803"/>
    </source>
</evidence>
<feature type="repeat" description="Lumazine-binding" evidence="11">
    <location>
        <begin position="1"/>
        <end position="97"/>
    </location>
</feature>
<dbReference type="FunFam" id="2.40.30.20:FF:000004">
    <property type="entry name" value="Riboflavin synthase, alpha subunit"/>
    <property type="match status" value="1"/>
</dbReference>
<dbReference type="EMBL" id="CAAJGR010000119">
    <property type="protein sequence ID" value="VHO05074.1"/>
    <property type="molecule type" value="Genomic_DNA"/>
</dbReference>
<evidence type="ECO:0000256" key="3">
    <source>
        <dbReference type="ARBA" id="ARBA00004887"/>
    </source>
</evidence>
<dbReference type="GO" id="GO:0004746">
    <property type="term" value="F:riboflavin synthase activity"/>
    <property type="evidence" value="ECO:0007669"/>
    <property type="project" value="UniProtKB-UniRule"/>
</dbReference>
<dbReference type="NCBIfam" id="TIGR00187">
    <property type="entry name" value="ribE"/>
    <property type="match status" value="1"/>
</dbReference>
<protein>
    <recommendedName>
        <fullName evidence="6 10">Riboflavin synthase</fullName>
        <ecNumber evidence="5 10">2.5.1.9</ecNumber>
    </recommendedName>
</protein>
<dbReference type="SUPFAM" id="SSF63380">
    <property type="entry name" value="Riboflavin synthase domain-like"/>
    <property type="match status" value="2"/>
</dbReference>
<dbReference type="InterPro" id="IPR026017">
    <property type="entry name" value="Lumazine-bd_dom"/>
</dbReference>
<dbReference type="GO" id="GO:0009231">
    <property type="term" value="P:riboflavin biosynthetic process"/>
    <property type="evidence" value="ECO:0007669"/>
    <property type="project" value="UniProtKB-KW"/>
</dbReference>
<comment type="subunit">
    <text evidence="4">Homotrimer.</text>
</comment>
<evidence type="ECO:0000256" key="9">
    <source>
        <dbReference type="ARBA" id="ARBA00022737"/>
    </source>
</evidence>
<evidence type="ECO:0000256" key="11">
    <source>
        <dbReference type="PROSITE-ProRule" id="PRU00524"/>
    </source>
</evidence>
<dbReference type="InterPro" id="IPR017938">
    <property type="entry name" value="Riboflavin_synthase-like_b-brl"/>
</dbReference>
<keyword evidence="9" id="KW-0677">Repeat</keyword>
<feature type="domain" description="Lumazine-binding" evidence="12">
    <location>
        <begin position="1"/>
        <end position="97"/>
    </location>
</feature>
<evidence type="ECO:0000256" key="4">
    <source>
        <dbReference type="ARBA" id="ARBA00011233"/>
    </source>
</evidence>
<accession>A0A486XR56</accession>
<keyword evidence="7" id="KW-0686">Riboflavin biosynthesis</keyword>
<comment type="catalytic activity">
    <reaction evidence="1">
        <text>2 6,7-dimethyl-8-(1-D-ribityl)lumazine + H(+) = 5-amino-6-(D-ribitylamino)uracil + riboflavin</text>
        <dbReference type="Rhea" id="RHEA:20772"/>
        <dbReference type="ChEBI" id="CHEBI:15378"/>
        <dbReference type="ChEBI" id="CHEBI:15934"/>
        <dbReference type="ChEBI" id="CHEBI:57986"/>
        <dbReference type="ChEBI" id="CHEBI:58201"/>
        <dbReference type="EC" id="2.5.1.9"/>
    </reaction>
</comment>
<evidence type="ECO:0000256" key="10">
    <source>
        <dbReference type="NCBIfam" id="TIGR00187"/>
    </source>
</evidence>
<evidence type="ECO:0000256" key="5">
    <source>
        <dbReference type="ARBA" id="ARBA00012827"/>
    </source>
</evidence>
<dbReference type="PANTHER" id="PTHR21098:SF12">
    <property type="entry name" value="RIBOFLAVIN SYNTHASE"/>
    <property type="match status" value="1"/>
</dbReference>
<dbReference type="Gene3D" id="2.40.30.20">
    <property type="match status" value="2"/>
</dbReference>
<dbReference type="InterPro" id="IPR001783">
    <property type="entry name" value="Lumazine-bd"/>
</dbReference>
<name>A0A486XR56_9GAMM</name>
<dbReference type="AlphaFoldDB" id="A0A486XR56"/>
<dbReference type="InterPro" id="IPR023366">
    <property type="entry name" value="ATP_synth_asu-like_sf"/>
</dbReference>
<gene>
    <name evidence="13" type="ORF">BAL341_2276</name>
</gene>
<dbReference type="NCBIfam" id="NF009566">
    <property type="entry name" value="PRK13020.1"/>
    <property type="match status" value="1"/>
</dbReference>